<proteinExistence type="predicted"/>
<reference evidence="2" key="1">
    <citation type="journal article" date="2019" name="Int. J. Syst. Evol. Microbiol.">
        <title>The Global Catalogue of Microorganisms (GCM) 10K type strain sequencing project: providing services to taxonomists for standard genome sequencing and annotation.</title>
        <authorList>
            <consortium name="The Broad Institute Genomics Platform"/>
            <consortium name="The Broad Institute Genome Sequencing Center for Infectious Disease"/>
            <person name="Wu L."/>
            <person name="Ma J."/>
        </authorList>
    </citation>
    <scope>NUCLEOTIDE SEQUENCE [LARGE SCALE GENOMIC DNA]</scope>
    <source>
        <strain evidence="2">JCM 17069</strain>
    </source>
</reference>
<comment type="caution">
    <text evidence="1">The sequence shown here is derived from an EMBL/GenBank/DDBJ whole genome shotgun (WGS) entry which is preliminary data.</text>
</comment>
<evidence type="ECO:0000313" key="2">
    <source>
        <dbReference type="Proteomes" id="UP001500367"/>
    </source>
</evidence>
<dbReference type="RefSeq" id="WP_344816240.1">
    <property type="nucleotide sequence ID" value="NZ_BAABCT010000003.1"/>
</dbReference>
<sequence>MRYLIIFLLATFSIQAQDMSQAQHCGYDFTSYLVLDVHEEGAKQNIKGLKLTLVDLEGNELININNKYSWKEENKPLIFSFNYKIEDEVKSEIPSENKKERWFFPYAKDNYFMSIINSFPADEVKVKIEDIDGKENGGFFETQIVDLGFFDMFVLCTNQAQEYVTQFGRKANKPLEVILKKIHK</sequence>
<evidence type="ECO:0000313" key="1">
    <source>
        <dbReference type="EMBL" id="GAA4071871.1"/>
    </source>
</evidence>
<keyword evidence="2" id="KW-1185">Reference proteome</keyword>
<name>A0ABP7VPP5_9FLAO</name>
<organism evidence="1 2">
    <name type="scientific">Flavobacterium cheonanense</name>
    <dbReference type="NCBI Taxonomy" id="706183"/>
    <lineage>
        <taxon>Bacteria</taxon>
        <taxon>Pseudomonadati</taxon>
        <taxon>Bacteroidota</taxon>
        <taxon>Flavobacteriia</taxon>
        <taxon>Flavobacteriales</taxon>
        <taxon>Flavobacteriaceae</taxon>
        <taxon>Flavobacterium</taxon>
    </lineage>
</organism>
<protein>
    <submittedName>
        <fullName evidence="1">Uncharacterized protein</fullName>
    </submittedName>
</protein>
<dbReference type="EMBL" id="BAABCT010000003">
    <property type="protein sequence ID" value="GAA4071871.1"/>
    <property type="molecule type" value="Genomic_DNA"/>
</dbReference>
<dbReference type="Proteomes" id="UP001500367">
    <property type="component" value="Unassembled WGS sequence"/>
</dbReference>
<gene>
    <name evidence="1" type="ORF">GCM10022389_16450</name>
</gene>
<accession>A0ABP7VPP5</accession>